<dbReference type="InterPro" id="IPR022385">
    <property type="entry name" value="Rhs_assc_core"/>
</dbReference>
<name>A0A511YMF1_9FLAO</name>
<comment type="caution">
    <text evidence="1">The sequence shown here is derived from an EMBL/GenBank/DDBJ whole genome shotgun (WGS) entry which is preliminary data.</text>
</comment>
<dbReference type="RefSeq" id="WP_228458399.1">
    <property type="nucleotide sequence ID" value="NZ_BJYJ01000009.1"/>
</dbReference>
<dbReference type="Proteomes" id="UP000321863">
    <property type="component" value="Unassembled WGS sequence"/>
</dbReference>
<proteinExistence type="predicted"/>
<evidence type="ECO:0000313" key="2">
    <source>
        <dbReference type="Proteomes" id="UP000321863"/>
    </source>
</evidence>
<dbReference type="Gene3D" id="2.180.10.10">
    <property type="entry name" value="RHS repeat-associated core"/>
    <property type="match status" value="1"/>
</dbReference>
<protein>
    <recommendedName>
        <fullName evidence="3">RHS repeat-associated core domain-containing protein</fullName>
    </recommendedName>
</protein>
<dbReference type="NCBIfam" id="TIGR03696">
    <property type="entry name" value="Rhs_assc_core"/>
    <property type="match status" value="1"/>
</dbReference>
<organism evidence="1 2">
    <name type="scientific">Chryseobacterium hagamense</name>
    <dbReference type="NCBI Taxonomy" id="395935"/>
    <lineage>
        <taxon>Bacteria</taxon>
        <taxon>Pseudomonadati</taxon>
        <taxon>Bacteroidota</taxon>
        <taxon>Flavobacteriia</taxon>
        <taxon>Flavobacteriales</taxon>
        <taxon>Weeksellaceae</taxon>
        <taxon>Chryseobacterium group</taxon>
        <taxon>Chryseobacterium</taxon>
    </lineage>
</organism>
<evidence type="ECO:0008006" key="3">
    <source>
        <dbReference type="Google" id="ProtNLM"/>
    </source>
</evidence>
<dbReference type="PANTHER" id="PTHR32305:SF15">
    <property type="entry name" value="PROTEIN RHSA-RELATED"/>
    <property type="match status" value="1"/>
</dbReference>
<reference evidence="1 2" key="1">
    <citation type="submission" date="2019-07" db="EMBL/GenBank/DDBJ databases">
        <title>Whole genome shotgun sequence of Chryseobacterium hagamense NBRC 105253.</title>
        <authorList>
            <person name="Hosoyama A."/>
            <person name="Uohara A."/>
            <person name="Ohji S."/>
            <person name="Ichikawa N."/>
        </authorList>
    </citation>
    <scope>NUCLEOTIDE SEQUENCE [LARGE SCALE GENOMIC DNA]</scope>
    <source>
        <strain evidence="1 2">NBRC 105253</strain>
    </source>
</reference>
<keyword evidence="2" id="KW-1185">Reference proteome</keyword>
<evidence type="ECO:0000313" key="1">
    <source>
        <dbReference type="EMBL" id="GEN76391.1"/>
    </source>
</evidence>
<gene>
    <name evidence="1" type="ORF">CHA01nite_21310</name>
</gene>
<dbReference type="EMBL" id="BJYJ01000009">
    <property type="protein sequence ID" value="GEN76391.1"/>
    <property type="molecule type" value="Genomic_DNA"/>
</dbReference>
<sequence length="314" mass="36371">MSRSFLRDKIGVTSLFFLNLPFGETFVEQQVTGKYPNPYKFNAKELDSETGLYYYGARYYNPRLSIWYGVDPLAEKYAGWSPYAYCGNNPINYIDPDGNFRLPANATREQRRLYTEAIKTIKAVFRDSGFRKAFKERFGVDDKMIQKMLRDGDGPTVVMNESMGHLGLFDQKKDPNAIYIDPGVINTVSKHKGDKKYIDNLAEIMIHEGGHWGDYQIDHISEEFTLGFRTSFQSKSGMPDAGDNWEITYFGTDTQFSASDRDIITEKFDGFRRNNAAKDFRQQREIRDLKSEKKPSILDIYKKPKDNLRVRPCY</sequence>
<dbReference type="AlphaFoldDB" id="A0A511YMF1"/>
<dbReference type="PANTHER" id="PTHR32305">
    <property type="match status" value="1"/>
</dbReference>
<accession>A0A511YMF1</accession>
<dbReference type="InterPro" id="IPR050708">
    <property type="entry name" value="T6SS_VgrG/RHS"/>
</dbReference>